<dbReference type="PROSITE" id="PS51462">
    <property type="entry name" value="NUDIX"/>
    <property type="match status" value="1"/>
</dbReference>
<keyword evidence="2 3" id="KW-0378">Hydrolase</keyword>
<dbReference type="InterPro" id="IPR020084">
    <property type="entry name" value="NUDIX_hydrolase_CS"/>
</dbReference>
<sequence length="162" mass="18910">MADDPADLPYRPCVGIMLINRDWRIFVGQRIDQTVEAWQMPQGGIDPGEEPVTAAFREMEEEIGTAKAEVIAESQDWIPYDLPPHLVGRVWRGRYRGQSQKWFAMRFLGEDRDIDLQTDHPEFREWRWTPLSELAEMAIDFKRETYARVVAEFAPLFPAEAR</sequence>
<evidence type="ECO:0000313" key="5">
    <source>
        <dbReference type="EMBL" id="PJK27957.1"/>
    </source>
</evidence>
<dbReference type="InterPro" id="IPR000086">
    <property type="entry name" value="NUDIX_hydrolase_dom"/>
</dbReference>
<gene>
    <name evidence="3" type="primary">rppH</name>
    <name evidence="3" type="synonym">nudH</name>
    <name evidence="5" type="ORF">CVT23_19695</name>
</gene>
<proteinExistence type="inferred from homology"/>
<dbReference type="GO" id="GO:0034432">
    <property type="term" value="F:bis(5'-adenosyl)-pentaphosphatase activity"/>
    <property type="evidence" value="ECO:0007669"/>
    <property type="project" value="TreeGrafter"/>
</dbReference>
<dbReference type="CDD" id="cd03671">
    <property type="entry name" value="NUDIX_Ap4A_hydrolase_plant_like"/>
    <property type="match status" value="1"/>
</dbReference>
<dbReference type="Gene3D" id="3.90.79.10">
    <property type="entry name" value="Nucleoside Triphosphate Pyrophosphohydrolase"/>
    <property type="match status" value="1"/>
</dbReference>
<dbReference type="RefSeq" id="WP_109794861.1">
    <property type="nucleotide sequence ID" value="NZ_PHIG01000052.1"/>
</dbReference>
<evidence type="ECO:0000256" key="3">
    <source>
        <dbReference type="HAMAP-Rule" id="MF_00298"/>
    </source>
</evidence>
<comment type="caution">
    <text evidence="5">The sequence shown here is derived from an EMBL/GenBank/DDBJ whole genome shotgun (WGS) entry which is preliminary data.</text>
</comment>
<evidence type="ECO:0000259" key="4">
    <source>
        <dbReference type="PROSITE" id="PS51462"/>
    </source>
</evidence>
<dbReference type="GO" id="GO:0019693">
    <property type="term" value="P:ribose phosphate metabolic process"/>
    <property type="evidence" value="ECO:0007669"/>
    <property type="project" value="TreeGrafter"/>
</dbReference>
<dbReference type="OrthoDB" id="9816040at2"/>
<dbReference type="Proteomes" id="UP000229498">
    <property type="component" value="Unassembled WGS sequence"/>
</dbReference>
<evidence type="ECO:0000256" key="1">
    <source>
        <dbReference type="ARBA" id="ARBA00001946"/>
    </source>
</evidence>
<dbReference type="PROSITE" id="PS00893">
    <property type="entry name" value="NUDIX_BOX"/>
    <property type="match status" value="1"/>
</dbReference>
<dbReference type="NCBIfam" id="NF001938">
    <property type="entry name" value="PRK00714.1-5"/>
    <property type="match status" value="1"/>
</dbReference>
<dbReference type="NCBIfam" id="NF001936">
    <property type="entry name" value="PRK00714.1-3"/>
    <property type="match status" value="1"/>
</dbReference>
<dbReference type="PANTHER" id="PTHR11839">
    <property type="entry name" value="UDP/ADP-SUGAR PYROPHOSPHATASE"/>
    <property type="match status" value="1"/>
</dbReference>
<dbReference type="InterPro" id="IPR022927">
    <property type="entry name" value="RppH"/>
</dbReference>
<evidence type="ECO:0000256" key="2">
    <source>
        <dbReference type="ARBA" id="ARBA00022801"/>
    </source>
</evidence>
<dbReference type="PANTHER" id="PTHR11839:SF22">
    <property type="entry name" value="NUDIX HYDROLASE 26, CHLOROPLASTIC"/>
    <property type="match status" value="1"/>
</dbReference>
<dbReference type="Pfam" id="PF00293">
    <property type="entry name" value="NUDIX"/>
    <property type="match status" value="1"/>
</dbReference>
<reference evidence="5 6" key="1">
    <citation type="submission" date="2017-11" db="EMBL/GenBank/DDBJ databases">
        <title>Draft genome sequence of Rhizobiales bacterium SY3-13.</title>
        <authorList>
            <person name="Sun C."/>
        </authorList>
    </citation>
    <scope>NUCLEOTIDE SEQUENCE [LARGE SCALE GENOMIC DNA]</scope>
    <source>
        <strain evidence="5 6">SY3-13</strain>
    </source>
</reference>
<dbReference type="GO" id="GO:0006753">
    <property type="term" value="P:nucleoside phosphate metabolic process"/>
    <property type="evidence" value="ECO:0007669"/>
    <property type="project" value="TreeGrafter"/>
</dbReference>
<comment type="similarity">
    <text evidence="3">Belongs to the Nudix hydrolase family. RppH subfamily.</text>
</comment>
<feature type="short sequence motif" description="Nudix box" evidence="3">
    <location>
        <begin position="43"/>
        <end position="64"/>
    </location>
</feature>
<comment type="function">
    <text evidence="3">Accelerates the degradation of transcripts by removing pyrophosphate from the 5'-end of triphosphorylated RNA, leading to a more labile monophosphorylated state that can stimulate subsequent ribonuclease cleavage.</text>
</comment>
<name>A0A2M9FWX1_9PROT</name>
<dbReference type="SUPFAM" id="SSF55811">
    <property type="entry name" value="Nudix"/>
    <property type="match status" value="1"/>
</dbReference>
<keyword evidence="6" id="KW-1185">Reference proteome</keyword>
<protein>
    <recommendedName>
        <fullName evidence="3">RNA pyrophosphohydrolase</fullName>
        <ecNumber evidence="3">3.6.1.-</ecNumber>
    </recommendedName>
    <alternativeName>
        <fullName evidence="3">(Di)nucleoside polyphosphate hydrolase</fullName>
    </alternativeName>
</protein>
<dbReference type="InterPro" id="IPR015797">
    <property type="entry name" value="NUDIX_hydrolase-like_dom_sf"/>
</dbReference>
<comment type="cofactor">
    <cofactor evidence="3">
        <name>a divalent metal cation</name>
        <dbReference type="ChEBI" id="CHEBI:60240"/>
    </cofactor>
</comment>
<organism evidence="5 6">
    <name type="scientific">Minwuia thermotolerans</name>
    <dbReference type="NCBI Taxonomy" id="2056226"/>
    <lineage>
        <taxon>Bacteria</taxon>
        <taxon>Pseudomonadati</taxon>
        <taxon>Pseudomonadota</taxon>
        <taxon>Alphaproteobacteria</taxon>
        <taxon>Minwuiales</taxon>
        <taxon>Minwuiaceae</taxon>
        <taxon>Minwuia</taxon>
    </lineage>
</organism>
<dbReference type="AlphaFoldDB" id="A0A2M9FWX1"/>
<dbReference type="EC" id="3.6.1.-" evidence="3"/>
<comment type="cofactor">
    <cofactor evidence="1">
        <name>Mg(2+)</name>
        <dbReference type="ChEBI" id="CHEBI:18420"/>
    </cofactor>
</comment>
<dbReference type="GO" id="GO:0008893">
    <property type="term" value="F:guanosine-3',5'-bis(diphosphate) 3'-diphosphatase activity"/>
    <property type="evidence" value="ECO:0007669"/>
    <property type="project" value="TreeGrafter"/>
</dbReference>
<evidence type="ECO:0000313" key="6">
    <source>
        <dbReference type="Proteomes" id="UP000229498"/>
    </source>
</evidence>
<accession>A0A2M9FWX1</accession>
<dbReference type="HAMAP" id="MF_00298">
    <property type="entry name" value="Nudix_RppH"/>
    <property type="match status" value="1"/>
</dbReference>
<feature type="domain" description="Nudix hydrolase" evidence="4">
    <location>
        <begin position="9"/>
        <end position="151"/>
    </location>
</feature>
<dbReference type="EMBL" id="PHIG01000052">
    <property type="protein sequence ID" value="PJK27957.1"/>
    <property type="molecule type" value="Genomic_DNA"/>
</dbReference>